<organism evidence="3 4">
    <name type="scientific">Sinomonas terrae</name>
    <dbReference type="NCBI Taxonomy" id="2908838"/>
    <lineage>
        <taxon>Bacteria</taxon>
        <taxon>Bacillati</taxon>
        <taxon>Actinomycetota</taxon>
        <taxon>Actinomycetes</taxon>
        <taxon>Micrococcales</taxon>
        <taxon>Micrococcaceae</taxon>
        <taxon>Sinomonas</taxon>
    </lineage>
</organism>
<evidence type="ECO:0000256" key="1">
    <source>
        <dbReference type="SAM" id="SignalP"/>
    </source>
</evidence>
<protein>
    <submittedName>
        <fullName evidence="3">ABC transporter substrate-binding protein</fullName>
    </submittedName>
</protein>
<dbReference type="PROSITE" id="PS51257">
    <property type="entry name" value="PROKAR_LIPOPROTEIN"/>
    <property type="match status" value="1"/>
</dbReference>
<keyword evidence="1" id="KW-0732">Signal</keyword>
<reference evidence="3 4" key="1">
    <citation type="submission" date="2022-03" db="EMBL/GenBank/DDBJ databases">
        <title>Sinomonas sp. isolated from a soil.</title>
        <authorList>
            <person name="Han J."/>
            <person name="Kim D.-U."/>
        </authorList>
    </citation>
    <scope>NUCLEOTIDE SEQUENCE [LARGE SCALE GENOMIC DNA]</scope>
    <source>
        <strain evidence="3 4">5-5</strain>
    </source>
</reference>
<dbReference type="Pfam" id="PF09084">
    <property type="entry name" value="NMT1"/>
    <property type="match status" value="1"/>
</dbReference>
<sequence length="349" mass="37100">MKVIASIASAAAAVVIAVAASGCSSSAAATSPGSEVTELRYQGSANNVTLPELAEDLGYLGNVKLKWVGNTTSGPQDIQSAATGQTDFGGAFAGAVVKLVEAGAPVKAVVNYYGEDAKTFTGFYVKNDSPIHTARDLIGKKVAVNTLGAHSEAVTDTWLEKNGLTPDEIKQVQPVVLPPNDTEEAVRRGQVDVGSLSGVLQDNAVAAGGLRSLFSDYGLFGTFAGGQYVFRNDFIAQNPDTVRTFTTGVAKAIEWERTTPRDQVIQRFTQIIEKRNRGESTKSLQYWKSVGVPHAGIITDADFTRWQKWLNETGILNSPVDPSKYYTNQFNGLANSAPTTQATASKDDA</sequence>
<dbReference type="PANTHER" id="PTHR30024">
    <property type="entry name" value="ALIPHATIC SULFONATES-BINDING PROTEIN-RELATED"/>
    <property type="match status" value="1"/>
</dbReference>
<feature type="chain" id="PRO_5045130206" evidence="1">
    <location>
        <begin position="30"/>
        <end position="349"/>
    </location>
</feature>
<evidence type="ECO:0000313" key="3">
    <source>
        <dbReference type="EMBL" id="MCH6468600.1"/>
    </source>
</evidence>
<dbReference type="Gene3D" id="3.40.190.10">
    <property type="entry name" value="Periplasmic binding protein-like II"/>
    <property type="match status" value="2"/>
</dbReference>
<dbReference type="PANTHER" id="PTHR30024:SF2">
    <property type="entry name" value="ABC TRANSPORTER SUBSTRATE-BINDING PROTEIN"/>
    <property type="match status" value="1"/>
</dbReference>
<feature type="signal peptide" evidence="1">
    <location>
        <begin position="1"/>
        <end position="29"/>
    </location>
</feature>
<keyword evidence="4" id="KW-1185">Reference proteome</keyword>
<dbReference type="Proteomes" id="UP001202922">
    <property type="component" value="Unassembled WGS sequence"/>
</dbReference>
<evidence type="ECO:0000259" key="2">
    <source>
        <dbReference type="Pfam" id="PF09084"/>
    </source>
</evidence>
<comment type="caution">
    <text evidence="3">The sequence shown here is derived from an EMBL/GenBank/DDBJ whole genome shotgun (WGS) entry which is preliminary data.</text>
</comment>
<dbReference type="InterPro" id="IPR015168">
    <property type="entry name" value="SsuA/THI5"/>
</dbReference>
<feature type="domain" description="SsuA/THI5-like" evidence="2">
    <location>
        <begin position="76"/>
        <end position="261"/>
    </location>
</feature>
<gene>
    <name evidence="3" type="ORF">L0M17_01135</name>
</gene>
<name>A0ABS9TW57_9MICC</name>
<dbReference type="EMBL" id="JAKZBV010000001">
    <property type="protein sequence ID" value="MCH6468600.1"/>
    <property type="molecule type" value="Genomic_DNA"/>
</dbReference>
<proteinExistence type="predicted"/>
<accession>A0ABS9TW57</accession>
<dbReference type="RefSeq" id="WP_241050461.1">
    <property type="nucleotide sequence ID" value="NZ_JAKZBV010000001.1"/>
</dbReference>
<evidence type="ECO:0000313" key="4">
    <source>
        <dbReference type="Proteomes" id="UP001202922"/>
    </source>
</evidence>
<dbReference type="SUPFAM" id="SSF53850">
    <property type="entry name" value="Periplasmic binding protein-like II"/>
    <property type="match status" value="1"/>
</dbReference>